<gene>
    <name evidence="3" type="ORF">KCU98_g4207</name>
</gene>
<comment type="caution">
    <text evidence="3">The sequence shown here is derived from an EMBL/GenBank/DDBJ whole genome shotgun (WGS) entry which is preliminary data.</text>
</comment>
<feature type="domain" description="DUF7726" evidence="2">
    <location>
        <begin position="59"/>
        <end position="127"/>
    </location>
</feature>
<evidence type="ECO:0000313" key="4">
    <source>
        <dbReference type="Proteomes" id="UP000729357"/>
    </source>
</evidence>
<evidence type="ECO:0000256" key="1">
    <source>
        <dbReference type="SAM" id="MobiDB-lite"/>
    </source>
</evidence>
<feature type="non-terminal residue" evidence="3">
    <location>
        <position position="313"/>
    </location>
</feature>
<evidence type="ECO:0000259" key="2">
    <source>
        <dbReference type="Pfam" id="PF24852"/>
    </source>
</evidence>
<feature type="compositionally biased region" description="Polar residues" evidence="1">
    <location>
        <begin position="16"/>
        <end position="30"/>
    </location>
</feature>
<dbReference type="AlphaFoldDB" id="A0A9P8FYG7"/>
<reference evidence="3" key="2">
    <citation type="submission" date="2021-08" db="EMBL/GenBank/DDBJ databases">
        <authorList>
            <person name="Gostincar C."/>
            <person name="Sun X."/>
            <person name="Song Z."/>
            <person name="Gunde-Cimerman N."/>
        </authorList>
    </citation>
    <scope>NUCLEOTIDE SEQUENCE</scope>
    <source>
        <strain evidence="3">EXF-9298</strain>
    </source>
</reference>
<protein>
    <recommendedName>
        <fullName evidence="2">DUF7726 domain-containing protein</fullName>
    </recommendedName>
</protein>
<feature type="domain" description="DUF7726" evidence="2">
    <location>
        <begin position="175"/>
        <end position="256"/>
    </location>
</feature>
<dbReference type="Proteomes" id="UP000729357">
    <property type="component" value="Unassembled WGS sequence"/>
</dbReference>
<dbReference type="Pfam" id="PF24852">
    <property type="entry name" value="DUF7726"/>
    <property type="match status" value="2"/>
</dbReference>
<name>A0A9P8FYG7_AURME</name>
<proteinExistence type="predicted"/>
<dbReference type="PANTHER" id="PTHR42339:SF1">
    <property type="entry name" value="HISTONE H1"/>
    <property type="match status" value="1"/>
</dbReference>
<organism evidence="3 4">
    <name type="scientific">Aureobasidium melanogenum</name>
    <name type="common">Aureobasidium pullulans var. melanogenum</name>
    <dbReference type="NCBI Taxonomy" id="46634"/>
    <lineage>
        <taxon>Eukaryota</taxon>
        <taxon>Fungi</taxon>
        <taxon>Dikarya</taxon>
        <taxon>Ascomycota</taxon>
        <taxon>Pezizomycotina</taxon>
        <taxon>Dothideomycetes</taxon>
        <taxon>Dothideomycetidae</taxon>
        <taxon>Dothideales</taxon>
        <taxon>Saccotheciaceae</taxon>
        <taxon>Aureobasidium</taxon>
    </lineage>
</organism>
<dbReference type="PANTHER" id="PTHR42339">
    <property type="entry name" value="HISTONE H1"/>
    <property type="match status" value="1"/>
</dbReference>
<dbReference type="EMBL" id="JAHFXS010000328">
    <property type="protein sequence ID" value="KAG9986189.1"/>
    <property type="molecule type" value="Genomic_DNA"/>
</dbReference>
<accession>A0A9P8FYG7</accession>
<reference evidence="3" key="1">
    <citation type="journal article" date="2021" name="J Fungi (Basel)">
        <title>Virulence traits and population genomics of the black yeast Aureobasidium melanogenum.</title>
        <authorList>
            <person name="Cernosa A."/>
            <person name="Sun X."/>
            <person name="Gostincar C."/>
            <person name="Fang C."/>
            <person name="Gunde-Cimerman N."/>
            <person name="Song Z."/>
        </authorList>
    </citation>
    <scope>NUCLEOTIDE SEQUENCE</scope>
    <source>
        <strain evidence="3">EXF-9298</strain>
    </source>
</reference>
<evidence type="ECO:0000313" key="3">
    <source>
        <dbReference type="EMBL" id="KAG9986189.1"/>
    </source>
</evidence>
<dbReference type="InterPro" id="IPR056143">
    <property type="entry name" value="DUF7726"/>
</dbReference>
<sequence>MDRYLIHLTAPTGNTAEHITMTPSQPTQLAGTKRKSTDSSDLPTIDLDDHDIPDGHPMDSCTVVRGKIKRFLEAGEMKVGQFCDAIGVSQNAYRRFMSQNGKFAGAGCDTYQNAWLFFKKREMAGLKIPTKKQKTAANAANAAASSAASSSGKKDAVTTDISNIHLDGEETDSVEVYDSCDEIRKKIAAHLRKPGVTAAQFCRDLLAQYHSDKKPPQIQSGQLTKFRGYKGADTGNTSCVFYAAYVFFEKIRLSEGIIVWAMTDLCKINMVELRLYKALEFIEDKSRNVAVTGSRLDVNGVYVQTAPSLHRCV</sequence>
<keyword evidence="4" id="KW-1185">Reference proteome</keyword>
<feature type="region of interest" description="Disordered" evidence="1">
    <location>
        <begin position="16"/>
        <end position="53"/>
    </location>
</feature>